<keyword evidence="1" id="KW-0255">Endonuclease</keyword>
<organism evidence="1 2">
    <name type="scientific">Streptomyces acidicola</name>
    <dbReference type="NCBI Taxonomy" id="2596892"/>
    <lineage>
        <taxon>Bacteria</taxon>
        <taxon>Bacillati</taxon>
        <taxon>Actinomycetota</taxon>
        <taxon>Actinomycetes</taxon>
        <taxon>Kitasatosporales</taxon>
        <taxon>Streptomycetaceae</taxon>
        <taxon>Streptomyces</taxon>
    </lineage>
</organism>
<accession>A0A5N8X8R4</accession>
<comment type="caution">
    <text evidence="1">The sequence shown here is derived from an EMBL/GenBank/DDBJ whole genome shotgun (WGS) entry which is preliminary data.</text>
</comment>
<dbReference type="Proteomes" id="UP000373149">
    <property type="component" value="Unassembled WGS sequence"/>
</dbReference>
<gene>
    <name evidence="1" type="ORF">FPZ41_46415</name>
</gene>
<keyword evidence="2" id="KW-1185">Reference proteome</keyword>
<dbReference type="EMBL" id="VMNX01000506">
    <property type="protein sequence ID" value="MPY55576.1"/>
    <property type="molecule type" value="Genomic_DNA"/>
</dbReference>
<evidence type="ECO:0000313" key="2">
    <source>
        <dbReference type="Proteomes" id="UP000373149"/>
    </source>
</evidence>
<evidence type="ECO:0000313" key="1">
    <source>
        <dbReference type="EMBL" id="MPY55576.1"/>
    </source>
</evidence>
<protein>
    <submittedName>
        <fullName evidence="1">HNH endonuclease</fullName>
    </submittedName>
</protein>
<sequence length="129" mass="14534">MKAQQISRTVRDIVHTRSGGVCEKCGRRPAVEVHHRTGRQMGGSREPWINQPSNLLDLCDPCHDEVTDTRGNRAFVETCGWLVRRGEEQPADVPVLLWHGLWLLDDLGDFRTDPRVAAAWARIDAVRAA</sequence>
<dbReference type="InterPro" id="IPR003615">
    <property type="entry name" value="HNH_nuc"/>
</dbReference>
<proteinExistence type="predicted"/>
<dbReference type="Gene3D" id="1.10.30.50">
    <property type="match status" value="1"/>
</dbReference>
<keyword evidence="1" id="KW-0378">Hydrolase</keyword>
<dbReference type="RefSeq" id="WP_152870903.1">
    <property type="nucleotide sequence ID" value="NZ_VMNX01000506.1"/>
</dbReference>
<keyword evidence="1" id="KW-0540">Nuclease</keyword>
<reference evidence="1 2" key="1">
    <citation type="submission" date="2019-09" db="EMBL/GenBank/DDBJ databases">
        <authorList>
            <person name="Duangmal K."/>
            <person name="Teo W.F.A."/>
            <person name="Lipun K."/>
        </authorList>
    </citation>
    <scope>NUCLEOTIDE SEQUENCE [LARGE SCALE GENOMIC DNA]</scope>
    <source>
        <strain evidence="1 2">K1PN6</strain>
    </source>
</reference>
<dbReference type="GO" id="GO:0004519">
    <property type="term" value="F:endonuclease activity"/>
    <property type="evidence" value="ECO:0007669"/>
    <property type="project" value="UniProtKB-KW"/>
</dbReference>
<dbReference type="AlphaFoldDB" id="A0A5N8X8R4"/>
<name>A0A5N8X8R4_9ACTN</name>
<dbReference type="CDD" id="cd00085">
    <property type="entry name" value="HNHc"/>
    <property type="match status" value="1"/>
</dbReference>